<evidence type="ECO:0000256" key="4">
    <source>
        <dbReference type="ARBA" id="ARBA00022692"/>
    </source>
</evidence>
<sequence length="390" mass="42125">MEKEKLAYKLSDLVIYFLKLGTWGFGGPVALVGYMNTDLVENKKWITDEEYKEGLALAQLAPGPLAAQLGIYFGFVHYRFLGATLVGLAFVLPSFIMVVLLGMAYKVYSGLPWMLAVFYGVSAAVIGIIAISAYRLTIKSVGKLTIEELKGKWLLWFFYTIGVVVTVITKKEDVLLFAACGIVYMLVKAPPKWLKKPSALPSLLIVGTGFWEYEGKTLNDIGWFFLKAGALVFGSGLAIVPFLHGGVVEQFGWLTEQEFVDSVAVAMITPGPVVITVAFIGYLVAGFPGACIAAFATFLPCYLFTVALAPSFKKIAKNASIKAFVDGITAVVVGALVGAVVIIATRSITDIPTALIAVASIFSLIYIKKLKEPYIIAIAALLGIIIKLFI</sequence>
<organism evidence="8 9">
    <name type="scientific">Pedobacter cryotolerans</name>
    <dbReference type="NCBI Taxonomy" id="2571270"/>
    <lineage>
        <taxon>Bacteria</taxon>
        <taxon>Pseudomonadati</taxon>
        <taxon>Bacteroidota</taxon>
        <taxon>Sphingobacteriia</taxon>
        <taxon>Sphingobacteriales</taxon>
        <taxon>Sphingobacteriaceae</taxon>
        <taxon>Pedobacter</taxon>
    </lineage>
</organism>
<dbReference type="GO" id="GO:0015109">
    <property type="term" value="F:chromate transmembrane transporter activity"/>
    <property type="evidence" value="ECO:0007669"/>
    <property type="project" value="InterPro"/>
</dbReference>
<dbReference type="OrthoDB" id="9788907at2"/>
<dbReference type="Proteomes" id="UP000310477">
    <property type="component" value="Unassembled WGS sequence"/>
</dbReference>
<feature type="transmembrane region" description="Helical" evidence="7">
    <location>
        <begin position="351"/>
        <end position="367"/>
    </location>
</feature>
<keyword evidence="6 7" id="KW-0472">Membrane</keyword>
<dbReference type="InterPro" id="IPR014047">
    <property type="entry name" value="Chr_Tranpt_l_chain"/>
</dbReference>
<feature type="transmembrane region" description="Helical" evidence="7">
    <location>
        <begin position="224"/>
        <end position="243"/>
    </location>
</feature>
<feature type="transmembrane region" description="Helical" evidence="7">
    <location>
        <begin position="55"/>
        <end position="73"/>
    </location>
</feature>
<gene>
    <name evidence="8" type="ORF">FA045_18390</name>
</gene>
<feature type="transmembrane region" description="Helical" evidence="7">
    <location>
        <begin position="13"/>
        <end position="35"/>
    </location>
</feature>
<feature type="transmembrane region" description="Helical" evidence="7">
    <location>
        <begin position="153"/>
        <end position="169"/>
    </location>
</feature>
<comment type="caution">
    <text evidence="8">The sequence shown here is derived from an EMBL/GenBank/DDBJ whole genome shotgun (WGS) entry which is preliminary data.</text>
</comment>
<evidence type="ECO:0000313" key="9">
    <source>
        <dbReference type="Proteomes" id="UP000310477"/>
    </source>
</evidence>
<keyword evidence="4 7" id="KW-0812">Transmembrane</keyword>
<comment type="similarity">
    <text evidence="2">Belongs to the chromate ion transporter (CHR) (TC 2.A.51) family.</text>
</comment>
<dbReference type="NCBIfam" id="TIGR00937">
    <property type="entry name" value="2A51"/>
    <property type="match status" value="1"/>
</dbReference>
<evidence type="ECO:0000256" key="3">
    <source>
        <dbReference type="ARBA" id="ARBA00022475"/>
    </source>
</evidence>
<dbReference type="RefSeq" id="WP_136878546.1">
    <property type="nucleotide sequence ID" value="NZ_SWBO01000019.1"/>
</dbReference>
<reference evidence="8 9" key="1">
    <citation type="submission" date="2019-04" db="EMBL/GenBank/DDBJ databases">
        <title>Pedobacter sp. AR-2-6 sp. nov., isolated from Arctic soil.</title>
        <authorList>
            <person name="Dahal R.H."/>
            <person name="Kim D.-U."/>
        </authorList>
    </citation>
    <scope>NUCLEOTIDE SEQUENCE [LARGE SCALE GENOMIC DNA]</scope>
    <source>
        <strain evidence="8 9">AR-2-6</strain>
    </source>
</reference>
<evidence type="ECO:0000256" key="1">
    <source>
        <dbReference type="ARBA" id="ARBA00004651"/>
    </source>
</evidence>
<feature type="transmembrane region" description="Helical" evidence="7">
    <location>
        <begin position="263"/>
        <end position="285"/>
    </location>
</feature>
<dbReference type="EMBL" id="SWBO01000019">
    <property type="protein sequence ID" value="TKB96457.1"/>
    <property type="molecule type" value="Genomic_DNA"/>
</dbReference>
<proteinExistence type="inferred from homology"/>
<dbReference type="AlphaFoldDB" id="A0A4U1BVR4"/>
<dbReference type="InterPro" id="IPR003370">
    <property type="entry name" value="Chromate_transpt"/>
</dbReference>
<feature type="transmembrane region" description="Helical" evidence="7">
    <location>
        <begin position="292"/>
        <end position="312"/>
    </location>
</feature>
<dbReference type="PIRSF" id="PIRSF004810">
    <property type="entry name" value="ChrA"/>
    <property type="match status" value="1"/>
</dbReference>
<feature type="transmembrane region" description="Helical" evidence="7">
    <location>
        <begin position="373"/>
        <end position="389"/>
    </location>
</feature>
<dbReference type="InterPro" id="IPR052518">
    <property type="entry name" value="CHR_Transporter"/>
</dbReference>
<dbReference type="PANTHER" id="PTHR43663">
    <property type="entry name" value="CHROMATE TRANSPORT PROTEIN-RELATED"/>
    <property type="match status" value="1"/>
</dbReference>
<feature type="transmembrane region" description="Helical" evidence="7">
    <location>
        <begin position="80"/>
        <end position="105"/>
    </location>
</feature>
<keyword evidence="3" id="KW-1003">Cell membrane</keyword>
<evidence type="ECO:0000256" key="2">
    <source>
        <dbReference type="ARBA" id="ARBA00005262"/>
    </source>
</evidence>
<evidence type="ECO:0000256" key="5">
    <source>
        <dbReference type="ARBA" id="ARBA00022989"/>
    </source>
</evidence>
<name>A0A4U1BVR4_9SPHI</name>
<feature type="transmembrane region" description="Helical" evidence="7">
    <location>
        <begin position="111"/>
        <end position="133"/>
    </location>
</feature>
<feature type="transmembrane region" description="Helical" evidence="7">
    <location>
        <begin position="324"/>
        <end position="344"/>
    </location>
</feature>
<evidence type="ECO:0000256" key="7">
    <source>
        <dbReference type="SAM" id="Phobius"/>
    </source>
</evidence>
<dbReference type="PANTHER" id="PTHR43663:SF1">
    <property type="entry name" value="CHROMATE TRANSPORTER"/>
    <property type="match status" value="1"/>
</dbReference>
<comment type="subcellular location">
    <subcellularLocation>
        <location evidence="1">Cell membrane</location>
        <topology evidence="1">Multi-pass membrane protein</topology>
    </subcellularLocation>
</comment>
<evidence type="ECO:0000313" key="8">
    <source>
        <dbReference type="EMBL" id="TKB96457.1"/>
    </source>
</evidence>
<dbReference type="GO" id="GO:0005886">
    <property type="term" value="C:plasma membrane"/>
    <property type="evidence" value="ECO:0007669"/>
    <property type="project" value="UniProtKB-SubCell"/>
</dbReference>
<evidence type="ECO:0000256" key="6">
    <source>
        <dbReference type="ARBA" id="ARBA00023136"/>
    </source>
</evidence>
<keyword evidence="9" id="KW-1185">Reference proteome</keyword>
<protein>
    <submittedName>
        <fullName evidence="8">Chromate transporter</fullName>
    </submittedName>
</protein>
<accession>A0A4U1BVR4</accession>
<keyword evidence="5 7" id="KW-1133">Transmembrane helix</keyword>
<dbReference type="Pfam" id="PF02417">
    <property type="entry name" value="Chromate_transp"/>
    <property type="match status" value="2"/>
</dbReference>